<feature type="compositionally biased region" description="Basic and acidic residues" evidence="1">
    <location>
        <begin position="97"/>
        <end position="107"/>
    </location>
</feature>
<name>A0A316VC87_9BASI</name>
<dbReference type="Proteomes" id="UP000245771">
    <property type="component" value="Unassembled WGS sequence"/>
</dbReference>
<gene>
    <name evidence="2" type="ORF">FA14DRAFT_39565</name>
</gene>
<sequence length="325" mass="35230">MSILRQSSSYLLHAKPMIAGTSKQVRCFTSGARLMEEDAAAASQKLNADFAAALRRAIAGQQKGPKSEGGEQKGPRHEGGQQREARSQDGQQPASESRVRKSADFRGKRQTGGDRSATTNRRTRSRLFRKTGDVQPVDDGAPMARIQTQVKPITNWESGNKAAVPYTRVPYALPKVDLASLKENLTKQNTPKTWHPLKEANRLLSLKGTSNFTLVQGGRKDPTPVARSGISQGAEPVKLVGRNVGDNADEKTISIAKEAKEARIQAIRENVGGDYSRFDAKEFVVGKGELSNEVAQAVASNDDMAPTHKGYTAKNIRQILNQAGA</sequence>
<organism evidence="2 3">
    <name type="scientific">Meira miltonrushii</name>
    <dbReference type="NCBI Taxonomy" id="1280837"/>
    <lineage>
        <taxon>Eukaryota</taxon>
        <taxon>Fungi</taxon>
        <taxon>Dikarya</taxon>
        <taxon>Basidiomycota</taxon>
        <taxon>Ustilaginomycotina</taxon>
        <taxon>Exobasidiomycetes</taxon>
        <taxon>Exobasidiales</taxon>
        <taxon>Brachybasidiaceae</taxon>
        <taxon>Meira</taxon>
    </lineage>
</organism>
<accession>A0A316VC87</accession>
<evidence type="ECO:0000313" key="3">
    <source>
        <dbReference type="Proteomes" id="UP000245771"/>
    </source>
</evidence>
<evidence type="ECO:0000313" key="2">
    <source>
        <dbReference type="EMBL" id="PWN35277.1"/>
    </source>
</evidence>
<reference evidence="2 3" key="1">
    <citation type="journal article" date="2018" name="Mol. Biol. Evol.">
        <title>Broad Genomic Sampling Reveals a Smut Pathogenic Ancestry of the Fungal Clade Ustilaginomycotina.</title>
        <authorList>
            <person name="Kijpornyongpan T."/>
            <person name="Mondo S.J."/>
            <person name="Barry K."/>
            <person name="Sandor L."/>
            <person name="Lee J."/>
            <person name="Lipzen A."/>
            <person name="Pangilinan J."/>
            <person name="LaButti K."/>
            <person name="Hainaut M."/>
            <person name="Henrissat B."/>
            <person name="Grigoriev I.V."/>
            <person name="Spatafora J.W."/>
            <person name="Aime M.C."/>
        </authorList>
    </citation>
    <scope>NUCLEOTIDE SEQUENCE [LARGE SCALE GENOMIC DNA]</scope>
    <source>
        <strain evidence="2 3">MCA 3882</strain>
    </source>
</reference>
<feature type="region of interest" description="Disordered" evidence="1">
    <location>
        <begin position="59"/>
        <end position="126"/>
    </location>
</feature>
<dbReference type="AlphaFoldDB" id="A0A316VC87"/>
<protein>
    <submittedName>
        <fullName evidence="2">Uncharacterized protein</fullName>
    </submittedName>
</protein>
<dbReference type="GeneID" id="37024072"/>
<proteinExistence type="predicted"/>
<dbReference type="EMBL" id="KZ819603">
    <property type="protein sequence ID" value="PWN35277.1"/>
    <property type="molecule type" value="Genomic_DNA"/>
</dbReference>
<dbReference type="RefSeq" id="XP_025355579.1">
    <property type="nucleotide sequence ID" value="XM_025502291.1"/>
</dbReference>
<dbReference type="InParanoid" id="A0A316VC87"/>
<evidence type="ECO:0000256" key="1">
    <source>
        <dbReference type="SAM" id="MobiDB-lite"/>
    </source>
</evidence>
<keyword evidence="3" id="KW-1185">Reference proteome</keyword>
<feature type="compositionally biased region" description="Basic and acidic residues" evidence="1">
    <location>
        <begin position="65"/>
        <end position="87"/>
    </location>
</feature>